<evidence type="ECO:0000256" key="2">
    <source>
        <dbReference type="SAM" id="SignalP"/>
    </source>
</evidence>
<accession>A0A061RTU4</accession>
<feature type="chain" id="PRO_5001605782" evidence="2">
    <location>
        <begin position="21"/>
        <end position="74"/>
    </location>
</feature>
<evidence type="ECO:0000256" key="1">
    <source>
        <dbReference type="SAM" id="MobiDB-lite"/>
    </source>
</evidence>
<proteinExistence type="predicted"/>
<organism evidence="3">
    <name type="scientific">Tetraselmis sp. GSL018</name>
    <dbReference type="NCBI Taxonomy" id="582737"/>
    <lineage>
        <taxon>Eukaryota</taxon>
        <taxon>Viridiplantae</taxon>
        <taxon>Chlorophyta</taxon>
        <taxon>core chlorophytes</taxon>
        <taxon>Chlorodendrophyceae</taxon>
        <taxon>Chlorodendrales</taxon>
        <taxon>Chlorodendraceae</taxon>
        <taxon>Tetraselmis</taxon>
    </lineage>
</organism>
<feature type="non-terminal residue" evidence="3">
    <location>
        <position position="74"/>
    </location>
</feature>
<reference evidence="3" key="1">
    <citation type="submission" date="2014-05" db="EMBL/GenBank/DDBJ databases">
        <title>The transcriptome of the halophilic microalga Tetraselmis sp. GSL018 isolated from the Great Salt Lake, Utah.</title>
        <authorList>
            <person name="Jinkerson R.E."/>
            <person name="D'Adamo S."/>
            <person name="Posewitz M.C."/>
        </authorList>
    </citation>
    <scope>NUCLEOTIDE SEQUENCE</scope>
    <source>
        <strain evidence="3">GSL018</strain>
    </source>
</reference>
<evidence type="ECO:0000313" key="3">
    <source>
        <dbReference type="EMBL" id="JAC76292.1"/>
    </source>
</evidence>
<feature type="signal peptide" evidence="2">
    <location>
        <begin position="1"/>
        <end position="20"/>
    </location>
</feature>
<gene>
    <name evidence="3" type="ORF">TSPGSL018_20570</name>
</gene>
<protein>
    <submittedName>
        <fullName evidence="3">Uncharacterized protein</fullName>
    </submittedName>
</protein>
<dbReference type="EMBL" id="GBEZ01009286">
    <property type="protein sequence ID" value="JAC76292.1"/>
    <property type="molecule type" value="Transcribed_RNA"/>
</dbReference>
<feature type="non-terminal residue" evidence="3">
    <location>
        <position position="1"/>
    </location>
</feature>
<feature type="region of interest" description="Disordered" evidence="1">
    <location>
        <begin position="31"/>
        <end position="74"/>
    </location>
</feature>
<name>A0A061RTU4_9CHLO</name>
<keyword evidence="2" id="KW-0732">Signal</keyword>
<dbReference type="AlphaFoldDB" id="A0A061RTU4"/>
<sequence>RVMSPGHVSSLLLTLVGAAALPMPLPPSISGFLPHTPRTPASLPLVGPRRHRSSTAAAAGPADKHRAARAGDTP</sequence>